<dbReference type="Proteomes" id="UP001253851">
    <property type="component" value="Unassembled WGS sequence"/>
</dbReference>
<comment type="caution">
    <text evidence="1">The sequence shown here is derived from an EMBL/GenBank/DDBJ whole genome shotgun (WGS) entry which is preliminary data.</text>
</comment>
<dbReference type="Pfam" id="PF05133">
    <property type="entry name" value="SPP1_portal"/>
    <property type="match status" value="1"/>
</dbReference>
<evidence type="ECO:0000313" key="2">
    <source>
        <dbReference type="Proteomes" id="UP001253851"/>
    </source>
</evidence>
<sequence length="505" mass="56848">MLTFEDARKLYEGHVMNRRPRLKRLMRYYEGNHAILNRKNRKGKKDAKVVHGFPRYISTIATGYTGSVNYSKLEDNEPLKDIFNYNSESSVNSDLLLFLSIFGEAYEIEWLDEDGNYCFEALDPQTVMVITDGKIRESVTDAVIFDEDDQADNKVKVTMTCYDNTSRIVYSYIRTDAAFNRNKPEIAVGSFVTEEKEAPHKMGRCPIIQVKNNRWNIGDFEPIITEVDAYNLSVSNSVNDLTDNTDAMMVFKNLMATSLEDIKEAKEAGGFKVGENGDITWLIKNVNDGYAENIKNRLDADIHKFSFIPDMSDQQFASNASGVAIRYKLLALEQLRLEKIKWMRKALLTRLKMINDYLKAHNKGFDPLEIGITFKANLPQNSKEIAEFVQMLQGITSRTTMLTQLGEDIVPDVQAELDTIDSEQQKVANVGFIQAPVNEDVTAGEEENILNGAQIKSMMEVVNSVKTGELTTDQGLSILTGSLGIDEAQARKVVGIMGDVIDSVQ</sequence>
<dbReference type="EMBL" id="JARQDZ010000027">
    <property type="protein sequence ID" value="MDT2984499.1"/>
    <property type="molecule type" value="Genomic_DNA"/>
</dbReference>
<protein>
    <submittedName>
        <fullName evidence="1">Phage portal protein</fullName>
    </submittedName>
</protein>
<dbReference type="NCBIfam" id="TIGR01538">
    <property type="entry name" value="portal_SPP1"/>
    <property type="match status" value="1"/>
</dbReference>
<name>A0ABD5FQE8_ENTCA</name>
<dbReference type="RefSeq" id="WP_311957839.1">
    <property type="nucleotide sequence ID" value="NZ_JARQDZ010000027.1"/>
</dbReference>
<reference evidence="1 2" key="1">
    <citation type="submission" date="2023-03" db="EMBL/GenBank/DDBJ databases">
        <authorList>
            <person name="Shen W."/>
            <person name="Cai J."/>
        </authorList>
    </citation>
    <scope>NUCLEOTIDE SEQUENCE [LARGE SCALE GENOMIC DNA]</scope>
    <source>
        <strain evidence="1 2">B516</strain>
    </source>
</reference>
<gene>
    <name evidence="1" type="ORF">P7I34_17855</name>
</gene>
<dbReference type="InterPro" id="IPR021145">
    <property type="entry name" value="Portal_protein_SPP1_Gp6-like"/>
</dbReference>
<accession>A0ABD5FQE8</accession>
<proteinExistence type="predicted"/>
<dbReference type="AlphaFoldDB" id="A0ABD5FQE8"/>
<organism evidence="1 2">
    <name type="scientific">Enterococcus casseliflavus</name>
    <name type="common">Enterococcus flavescens</name>
    <dbReference type="NCBI Taxonomy" id="37734"/>
    <lineage>
        <taxon>Bacteria</taxon>
        <taxon>Bacillati</taxon>
        <taxon>Bacillota</taxon>
        <taxon>Bacilli</taxon>
        <taxon>Lactobacillales</taxon>
        <taxon>Enterococcaceae</taxon>
        <taxon>Enterococcus</taxon>
    </lineage>
</organism>
<dbReference type="InterPro" id="IPR006428">
    <property type="entry name" value="Portal_SPP1-type"/>
</dbReference>
<evidence type="ECO:0000313" key="1">
    <source>
        <dbReference type="EMBL" id="MDT2984499.1"/>
    </source>
</evidence>